<feature type="domain" description="Beta-lactamase-related" evidence="2">
    <location>
        <begin position="272"/>
        <end position="586"/>
    </location>
</feature>
<dbReference type="PANTHER" id="PTHR46825">
    <property type="entry name" value="D-ALANYL-D-ALANINE-CARBOXYPEPTIDASE/ENDOPEPTIDASE AMPH"/>
    <property type="match status" value="1"/>
</dbReference>
<dbReference type="InterPro" id="IPR050491">
    <property type="entry name" value="AmpC-like"/>
</dbReference>
<proteinExistence type="inferred from homology"/>
<dbReference type="SUPFAM" id="SSF56601">
    <property type="entry name" value="beta-lactamase/transpeptidase-like"/>
    <property type="match status" value="1"/>
</dbReference>
<dbReference type="InterPro" id="IPR001466">
    <property type="entry name" value="Beta-lactam-related"/>
</dbReference>
<comment type="caution">
    <text evidence="3">The sequence shown here is derived from an EMBL/GenBank/DDBJ whole genome shotgun (WGS) entry which is preliminary data.</text>
</comment>
<evidence type="ECO:0000313" key="3">
    <source>
        <dbReference type="EMBL" id="KAH6881062.1"/>
    </source>
</evidence>
<name>A0A9P8VXL3_9HYPO</name>
<gene>
    <name evidence="3" type="ORF">B0T10DRAFT_551358</name>
</gene>
<evidence type="ECO:0000256" key="1">
    <source>
        <dbReference type="ARBA" id="ARBA00038215"/>
    </source>
</evidence>
<dbReference type="InterPro" id="IPR049511">
    <property type="entry name" value="PGH-like_rpt"/>
</dbReference>
<keyword evidence="4" id="KW-1185">Reference proteome</keyword>
<dbReference type="OrthoDB" id="5946976at2759"/>
<sequence length="618" mass="68951">MSTRNWQSRHGLSGAEFQALFDSLTSQGYRLVDLSGYTSNDKVLFTCLFEQFTGPAWYAYFGMTSAEYQVKFDDLTSKGYVLTLVNGYTLPDGSDRYIGIFQKIANPPSWIARHGMDSQTYQSEYNKWVGAAGFNIKHVSGYTSAGQVRYAAIWDKSPRGEIKARHGLTAENYQSEYDTLNLLGFRLVHVSGYGVHSIAYYAGIWEKSGSNTPLSARHGLTAREYQSVSTNNYYQGYRLRRVSAYTINHSERFAAIWENPNMSRHDLDTINSKIVSLMSEKDIPAFSMAITQNEKLVFAKAFGYSDKSIKETANPDSLFRIASISKFVTSLAVNSLIDEGKFTLDSKVFGEGPLLGLKYGTRPYSEWYKAVTVKQLLNHTAGVPKNFNDGSTADELVSNMLDSMPVRYRPGTAYDYNNTDYVVLGRIVEAKSGMSYGNYVRDVVLRKAGITDMQIAGPTVADRKPNEVLYYGAGSYPSIPFERDQPAGSWIARPIDLVAILSRADKWPVRPDNLLSTESLKALYTPSHAPAATPGGNTGDTYGLGWIVFPTWQGHNGGLSGTMSFLVRRNDGYTYAFVTNNDFPDRDTWWIKKNIMDPICDASIVWPQLDFFPASISG</sequence>
<protein>
    <submittedName>
        <fullName evidence="3">Beta-lactamase</fullName>
    </submittedName>
</protein>
<dbReference type="Pfam" id="PF00144">
    <property type="entry name" value="Beta-lactamase"/>
    <property type="match status" value="1"/>
</dbReference>
<evidence type="ECO:0000313" key="4">
    <source>
        <dbReference type="Proteomes" id="UP000777438"/>
    </source>
</evidence>
<dbReference type="Proteomes" id="UP000777438">
    <property type="component" value="Unassembled WGS sequence"/>
</dbReference>
<comment type="similarity">
    <text evidence="1">Belongs to the peptidase S12 family.</text>
</comment>
<accession>A0A9P8VXL3</accession>
<organism evidence="3 4">
    <name type="scientific">Thelonectria olida</name>
    <dbReference type="NCBI Taxonomy" id="1576542"/>
    <lineage>
        <taxon>Eukaryota</taxon>
        <taxon>Fungi</taxon>
        <taxon>Dikarya</taxon>
        <taxon>Ascomycota</taxon>
        <taxon>Pezizomycotina</taxon>
        <taxon>Sordariomycetes</taxon>
        <taxon>Hypocreomycetidae</taxon>
        <taxon>Hypocreales</taxon>
        <taxon>Nectriaceae</taxon>
        <taxon>Thelonectria</taxon>
    </lineage>
</organism>
<dbReference type="PANTHER" id="PTHR46825:SF13">
    <property type="entry name" value="BETA-LACTAMASE-RELATED DOMAIN-CONTAINING PROTEIN"/>
    <property type="match status" value="1"/>
</dbReference>
<dbReference type="Pfam" id="PF17660">
    <property type="entry name" value="BTRD1"/>
    <property type="match status" value="5"/>
</dbReference>
<evidence type="ECO:0000259" key="2">
    <source>
        <dbReference type="Pfam" id="PF00144"/>
    </source>
</evidence>
<dbReference type="EMBL" id="JAGPYM010000024">
    <property type="protein sequence ID" value="KAH6881062.1"/>
    <property type="molecule type" value="Genomic_DNA"/>
</dbReference>
<dbReference type="InterPro" id="IPR012338">
    <property type="entry name" value="Beta-lactam/transpept-like"/>
</dbReference>
<dbReference type="AlphaFoldDB" id="A0A9P8VXL3"/>
<reference evidence="3 4" key="1">
    <citation type="journal article" date="2021" name="Nat. Commun.">
        <title>Genetic determinants of endophytism in the Arabidopsis root mycobiome.</title>
        <authorList>
            <person name="Mesny F."/>
            <person name="Miyauchi S."/>
            <person name="Thiergart T."/>
            <person name="Pickel B."/>
            <person name="Atanasova L."/>
            <person name="Karlsson M."/>
            <person name="Huettel B."/>
            <person name="Barry K.W."/>
            <person name="Haridas S."/>
            <person name="Chen C."/>
            <person name="Bauer D."/>
            <person name="Andreopoulos W."/>
            <person name="Pangilinan J."/>
            <person name="LaButti K."/>
            <person name="Riley R."/>
            <person name="Lipzen A."/>
            <person name="Clum A."/>
            <person name="Drula E."/>
            <person name="Henrissat B."/>
            <person name="Kohler A."/>
            <person name="Grigoriev I.V."/>
            <person name="Martin F.M."/>
            <person name="Hacquard S."/>
        </authorList>
    </citation>
    <scope>NUCLEOTIDE SEQUENCE [LARGE SCALE GENOMIC DNA]</scope>
    <source>
        <strain evidence="3 4">MPI-CAGE-CH-0241</strain>
    </source>
</reference>
<dbReference type="Gene3D" id="3.40.710.10">
    <property type="entry name" value="DD-peptidase/beta-lactamase superfamily"/>
    <property type="match status" value="1"/>
</dbReference>